<keyword evidence="15" id="KW-1185">Reference proteome</keyword>
<dbReference type="InterPro" id="IPR003661">
    <property type="entry name" value="HisK_dim/P_dom"/>
</dbReference>
<dbReference type="Gene3D" id="3.30.450.20">
    <property type="entry name" value="PAS domain"/>
    <property type="match status" value="3"/>
</dbReference>
<dbReference type="InterPro" id="IPR005467">
    <property type="entry name" value="His_kinase_dom"/>
</dbReference>
<dbReference type="SMART" id="SM00387">
    <property type="entry name" value="HATPase_c"/>
    <property type="match status" value="1"/>
</dbReference>
<dbReference type="EMBL" id="AJLS01000138">
    <property type="protein sequence ID" value="EKN65023.1"/>
    <property type="molecule type" value="Genomic_DNA"/>
</dbReference>
<keyword evidence="6 14" id="KW-0418">Kinase</keyword>
<dbReference type="SMART" id="SM00091">
    <property type="entry name" value="PAS"/>
    <property type="match status" value="3"/>
</dbReference>
<dbReference type="Gene3D" id="3.30.565.10">
    <property type="entry name" value="Histidine kinase-like ATPase, C-terminal domain"/>
    <property type="match status" value="1"/>
</dbReference>
<dbReference type="InterPro" id="IPR004358">
    <property type="entry name" value="Sig_transdc_His_kin-like_C"/>
</dbReference>
<dbReference type="Proteomes" id="UP000006316">
    <property type="component" value="Unassembled WGS sequence"/>
</dbReference>
<evidence type="ECO:0000256" key="3">
    <source>
        <dbReference type="ARBA" id="ARBA00022553"/>
    </source>
</evidence>
<dbReference type="GO" id="GO:0005524">
    <property type="term" value="F:ATP binding"/>
    <property type="evidence" value="ECO:0007669"/>
    <property type="project" value="UniProtKB-KW"/>
</dbReference>
<dbReference type="Gene3D" id="1.10.287.130">
    <property type="match status" value="1"/>
</dbReference>
<evidence type="ECO:0000256" key="10">
    <source>
        <dbReference type="SAM" id="Coils"/>
    </source>
</evidence>
<dbReference type="PROSITE" id="PS50113">
    <property type="entry name" value="PAC"/>
    <property type="match status" value="2"/>
</dbReference>
<evidence type="ECO:0000256" key="8">
    <source>
        <dbReference type="ARBA" id="ARBA00022969"/>
    </source>
</evidence>
<dbReference type="CDD" id="cd00130">
    <property type="entry name" value="PAS"/>
    <property type="match status" value="3"/>
</dbReference>
<dbReference type="InterPro" id="IPR000700">
    <property type="entry name" value="PAS-assoc_C"/>
</dbReference>
<feature type="domain" description="PAS" evidence="12">
    <location>
        <begin position="146"/>
        <end position="217"/>
    </location>
</feature>
<dbReference type="Pfam" id="PF00512">
    <property type="entry name" value="HisKA"/>
    <property type="match status" value="1"/>
</dbReference>
<accession>K6DAC7</accession>
<evidence type="ECO:0000256" key="5">
    <source>
        <dbReference type="ARBA" id="ARBA00022741"/>
    </source>
</evidence>
<dbReference type="SMART" id="SM00086">
    <property type="entry name" value="PAC"/>
    <property type="match status" value="3"/>
</dbReference>
<dbReference type="GO" id="GO:0000155">
    <property type="term" value="F:phosphorelay sensor kinase activity"/>
    <property type="evidence" value="ECO:0007669"/>
    <property type="project" value="InterPro"/>
</dbReference>
<dbReference type="AlphaFoldDB" id="K6DAC7"/>
<protein>
    <recommendedName>
        <fullName evidence="2">histidine kinase</fullName>
        <ecNumber evidence="2">2.7.13.3</ecNumber>
    </recommendedName>
</protein>
<dbReference type="SUPFAM" id="SSF47384">
    <property type="entry name" value="Homodimeric domain of signal transducing histidine kinase"/>
    <property type="match status" value="1"/>
</dbReference>
<dbReference type="Pfam" id="PF13426">
    <property type="entry name" value="PAS_9"/>
    <property type="match status" value="2"/>
</dbReference>
<evidence type="ECO:0000313" key="14">
    <source>
        <dbReference type="EMBL" id="EKN65023.1"/>
    </source>
</evidence>
<dbReference type="InterPro" id="IPR035965">
    <property type="entry name" value="PAS-like_dom_sf"/>
</dbReference>
<evidence type="ECO:0000256" key="1">
    <source>
        <dbReference type="ARBA" id="ARBA00000085"/>
    </source>
</evidence>
<evidence type="ECO:0000256" key="4">
    <source>
        <dbReference type="ARBA" id="ARBA00022679"/>
    </source>
</evidence>
<feature type="domain" description="PAC" evidence="13">
    <location>
        <begin position="220"/>
        <end position="273"/>
    </location>
</feature>
<dbReference type="PROSITE" id="PS50109">
    <property type="entry name" value="HIS_KIN"/>
    <property type="match status" value="1"/>
</dbReference>
<dbReference type="InterPro" id="IPR036097">
    <property type="entry name" value="HisK_dim/P_sf"/>
</dbReference>
<dbReference type="CDD" id="cd00082">
    <property type="entry name" value="HisKA"/>
    <property type="match status" value="1"/>
</dbReference>
<gene>
    <name evidence="14" type="ORF">BABA_21711</name>
</gene>
<dbReference type="Pfam" id="PF08447">
    <property type="entry name" value="PAS_3"/>
    <property type="match status" value="1"/>
</dbReference>
<keyword evidence="4" id="KW-0808">Transferase</keyword>
<comment type="caution">
    <text evidence="14">The sequence shown here is derived from an EMBL/GenBank/DDBJ whole genome shotgun (WGS) entry which is preliminary data.</text>
</comment>
<keyword evidence="9" id="KW-0902">Two-component regulatory system</keyword>
<feature type="domain" description="Histidine kinase" evidence="11">
    <location>
        <begin position="410"/>
        <end position="614"/>
    </location>
</feature>
<dbReference type="PATRIC" id="fig|1117379.3.peg.4500"/>
<dbReference type="FunFam" id="1.10.287.130:FF:000040">
    <property type="entry name" value="PAS domain-containing sensor histidine kinase"/>
    <property type="match status" value="1"/>
</dbReference>
<dbReference type="GO" id="GO:0030435">
    <property type="term" value="P:sporulation resulting in formation of a cellular spore"/>
    <property type="evidence" value="ECO:0007669"/>
    <property type="project" value="UniProtKB-KW"/>
</dbReference>
<reference evidence="14 15" key="1">
    <citation type="journal article" date="2012" name="Front. Microbiol.">
        <title>Redundancy and modularity in membrane-associated dissimilatory nitrate reduction in Bacillus.</title>
        <authorList>
            <person name="Heylen K."/>
            <person name="Keltjens J."/>
        </authorList>
    </citation>
    <scope>NUCLEOTIDE SEQUENCE [LARGE SCALE GENOMIC DNA]</scope>
    <source>
        <strain evidence="15">LMG 21833T</strain>
    </source>
</reference>
<evidence type="ECO:0000256" key="9">
    <source>
        <dbReference type="ARBA" id="ARBA00023012"/>
    </source>
</evidence>
<feature type="domain" description="PAS" evidence="12">
    <location>
        <begin position="274"/>
        <end position="344"/>
    </location>
</feature>
<dbReference type="PANTHER" id="PTHR43065:SF34">
    <property type="entry name" value="SPORULATION KINASE A"/>
    <property type="match status" value="1"/>
</dbReference>
<proteinExistence type="predicted"/>
<sequence length="618" mass="70768">MNGPVEAIKSEKRMLLINYLNENKSRYETLFTFNQDGIFTMDIEGHLVQGNPAFEKISGYAEEEATQLKLQFLFPIDQVNKVFHHFHQAVLGQFQNFDCKMANKIGGLVDLNITNIPICVNDQIVGVCAVARDITELKRKKEEVRKIEEMQRVLTDNLLDLIISTNLQGEIIYVSPSCEYILGYSSDEVIKQNFLSFVHPDDAERTFIIRKEALSHHEDRRDCYRIRKKNGTFIWMESLCKPIIASDTLHVLEVVSVFRDISERTRVEEEAKKREETYRDIVEYSPDAVIIARENEILFINETGTRVFGAATKQDLLTKELSELIHLDYHEIAKKRIRLVTNGEATEFYEYKLIRLDGTTFFAEVKGIPTIFQNKPARHIIIRDITERKKTQELLLNSEKLSVAGQLAAGIAHEVRNPLTAIKGFLQLMEAQAESDKPYFEIIQSEMDRIELILSELLVLAKPQELKIETVDLVSLIDSVKTLLDTQANMNGVHIERLYNAKNFTIKCDKNQLKQVFINILKNAIEAMPKGGIVTIELKKHSFNKVKLLIKDTGNGMPVHILRRLGEPFFTTKEEGTGLGIMISKQIVENHDGTIHFWSDQKGTMIEVILPTAQYVEV</sequence>
<evidence type="ECO:0000259" key="11">
    <source>
        <dbReference type="PROSITE" id="PS50109"/>
    </source>
</evidence>
<feature type="domain" description="PAC" evidence="13">
    <location>
        <begin position="347"/>
        <end position="397"/>
    </location>
</feature>
<evidence type="ECO:0000256" key="2">
    <source>
        <dbReference type="ARBA" id="ARBA00012438"/>
    </source>
</evidence>
<keyword evidence="8" id="KW-0749">Sporulation</keyword>
<keyword evidence="3" id="KW-0597">Phosphoprotein</keyword>
<dbReference type="InterPro" id="IPR000014">
    <property type="entry name" value="PAS"/>
</dbReference>
<name>K6DAC7_9BACI</name>
<keyword evidence="7" id="KW-0067">ATP-binding</keyword>
<dbReference type="NCBIfam" id="TIGR00229">
    <property type="entry name" value="sensory_box"/>
    <property type="match status" value="3"/>
</dbReference>
<evidence type="ECO:0000259" key="13">
    <source>
        <dbReference type="PROSITE" id="PS50113"/>
    </source>
</evidence>
<dbReference type="EC" id="2.7.13.3" evidence="2"/>
<comment type="catalytic activity">
    <reaction evidence="1">
        <text>ATP + protein L-histidine = ADP + protein N-phospho-L-histidine.</text>
        <dbReference type="EC" id="2.7.13.3"/>
    </reaction>
</comment>
<dbReference type="Pfam" id="PF02518">
    <property type="entry name" value="HATPase_c"/>
    <property type="match status" value="1"/>
</dbReference>
<evidence type="ECO:0000259" key="12">
    <source>
        <dbReference type="PROSITE" id="PS50112"/>
    </source>
</evidence>
<dbReference type="OrthoDB" id="9815750at2"/>
<dbReference type="SUPFAM" id="SSF55785">
    <property type="entry name" value="PYP-like sensor domain (PAS domain)"/>
    <property type="match status" value="3"/>
</dbReference>
<dbReference type="PRINTS" id="PR00344">
    <property type="entry name" value="BCTRLSENSOR"/>
</dbReference>
<dbReference type="PANTHER" id="PTHR43065">
    <property type="entry name" value="SENSOR HISTIDINE KINASE"/>
    <property type="match status" value="1"/>
</dbReference>
<dbReference type="eggNOG" id="COG4191">
    <property type="taxonomic scope" value="Bacteria"/>
</dbReference>
<dbReference type="STRING" id="1117379.BABA_21711"/>
<dbReference type="InterPro" id="IPR003594">
    <property type="entry name" value="HATPase_dom"/>
</dbReference>
<keyword evidence="10" id="KW-0175">Coiled coil</keyword>
<keyword evidence="5" id="KW-0547">Nucleotide-binding</keyword>
<feature type="coiled-coil region" evidence="10">
    <location>
        <begin position="130"/>
        <end position="157"/>
    </location>
</feature>
<dbReference type="PROSITE" id="PS50112">
    <property type="entry name" value="PAS"/>
    <property type="match status" value="3"/>
</dbReference>
<organism evidence="14 15">
    <name type="scientific">Neobacillus bataviensis LMG 21833</name>
    <dbReference type="NCBI Taxonomy" id="1117379"/>
    <lineage>
        <taxon>Bacteria</taxon>
        <taxon>Bacillati</taxon>
        <taxon>Bacillota</taxon>
        <taxon>Bacilli</taxon>
        <taxon>Bacillales</taxon>
        <taxon>Bacillaceae</taxon>
        <taxon>Neobacillus</taxon>
    </lineage>
</organism>
<evidence type="ECO:0000256" key="6">
    <source>
        <dbReference type="ARBA" id="ARBA00022777"/>
    </source>
</evidence>
<dbReference type="InterPro" id="IPR013655">
    <property type="entry name" value="PAS_fold_3"/>
</dbReference>
<dbReference type="InterPro" id="IPR036890">
    <property type="entry name" value="HATPase_C_sf"/>
</dbReference>
<dbReference type="SMART" id="SM00388">
    <property type="entry name" value="HisKA"/>
    <property type="match status" value="1"/>
</dbReference>
<evidence type="ECO:0000256" key="7">
    <source>
        <dbReference type="ARBA" id="ARBA00022840"/>
    </source>
</evidence>
<feature type="domain" description="PAS" evidence="12">
    <location>
        <begin position="23"/>
        <end position="64"/>
    </location>
</feature>
<dbReference type="RefSeq" id="WP_007087334.1">
    <property type="nucleotide sequence ID" value="NZ_AJLS01000138.1"/>
</dbReference>
<dbReference type="InterPro" id="IPR001610">
    <property type="entry name" value="PAC"/>
</dbReference>
<evidence type="ECO:0000313" key="15">
    <source>
        <dbReference type="Proteomes" id="UP000006316"/>
    </source>
</evidence>
<dbReference type="SUPFAM" id="SSF55874">
    <property type="entry name" value="ATPase domain of HSP90 chaperone/DNA topoisomerase II/histidine kinase"/>
    <property type="match status" value="1"/>
</dbReference>